<keyword evidence="3" id="KW-0238">DNA-binding</keyword>
<feature type="compositionally biased region" description="Basic and acidic residues" evidence="6">
    <location>
        <begin position="229"/>
        <end position="239"/>
    </location>
</feature>
<dbReference type="Proteomes" id="UP001151582">
    <property type="component" value="Unassembled WGS sequence"/>
</dbReference>
<dbReference type="GO" id="GO:0000978">
    <property type="term" value="F:RNA polymerase II cis-regulatory region sequence-specific DNA binding"/>
    <property type="evidence" value="ECO:0007669"/>
    <property type="project" value="TreeGrafter"/>
</dbReference>
<evidence type="ECO:0000256" key="6">
    <source>
        <dbReference type="SAM" id="MobiDB-lite"/>
    </source>
</evidence>
<evidence type="ECO:0000256" key="1">
    <source>
        <dbReference type="ARBA" id="ARBA00004123"/>
    </source>
</evidence>
<feature type="compositionally biased region" description="Polar residues" evidence="6">
    <location>
        <begin position="246"/>
        <end position="255"/>
    </location>
</feature>
<feature type="region of interest" description="Disordered" evidence="6">
    <location>
        <begin position="1"/>
        <end position="31"/>
    </location>
</feature>
<comment type="subcellular location">
    <subcellularLocation>
        <location evidence="1">Nucleus</location>
    </subcellularLocation>
</comment>
<sequence length="430" mass="47295">MSPLFPTANRGFSHSRRDLAMADDKPSSAQASPMATVSQLFHLLPSGESAPSSPYSSEYSDPFCTMLEARTSIRPTKESPVTYVNKGQRYSLISSCPPGLGPNATFETDIILSFHDKVQRAHSIDLWKVWLEKQPDPHTARAIEIDASAMGAVQILPPLGIDRVRVRWTGGDGLRVAVWFNFLSTDFSHLKGVKGSPMRLIVKTVAQSTPVQCVHNRFVLIQSFRDKGAERKHKDEQRQLAKSPGGATSSPATSSPNEAAFGAWLQPYTLFTLGLSSNEWPSAVTADAIVHGNTPQRLATANSDLSPITSTSGSTRLCKSQAFGFDPSYIPQPPTQKYKLCLFIRPLNSVNSPYHAIYLEHFSARQLVHQIGALLGIDSHRIRQVARVHESTAMVLVGDDTLRHLPDETFIEVAAQPLANSHQILLQLYF</sequence>
<comment type="caution">
    <text evidence="8">The sequence shown here is derived from an EMBL/GenBank/DDBJ whole genome shotgun (WGS) entry which is preliminary data.</text>
</comment>
<dbReference type="Pfam" id="PF04516">
    <property type="entry name" value="CP2"/>
    <property type="match status" value="1"/>
</dbReference>
<evidence type="ECO:0000256" key="4">
    <source>
        <dbReference type="ARBA" id="ARBA00023163"/>
    </source>
</evidence>
<dbReference type="PROSITE" id="PS51968">
    <property type="entry name" value="GRH_CP2_DB"/>
    <property type="match status" value="1"/>
</dbReference>
<protein>
    <recommendedName>
        <fullName evidence="7">Grh/CP2 DB domain-containing protein</fullName>
    </recommendedName>
</protein>
<dbReference type="GO" id="GO:0001228">
    <property type="term" value="F:DNA-binding transcription activator activity, RNA polymerase II-specific"/>
    <property type="evidence" value="ECO:0007669"/>
    <property type="project" value="TreeGrafter"/>
</dbReference>
<keyword evidence="4" id="KW-0804">Transcription</keyword>
<evidence type="ECO:0000256" key="3">
    <source>
        <dbReference type="ARBA" id="ARBA00023125"/>
    </source>
</evidence>
<gene>
    <name evidence="8" type="ORF">H4R34_000652</name>
</gene>
<organism evidence="8 9">
    <name type="scientific">Dimargaris verticillata</name>
    <dbReference type="NCBI Taxonomy" id="2761393"/>
    <lineage>
        <taxon>Eukaryota</taxon>
        <taxon>Fungi</taxon>
        <taxon>Fungi incertae sedis</taxon>
        <taxon>Zoopagomycota</taxon>
        <taxon>Kickxellomycotina</taxon>
        <taxon>Dimargaritomycetes</taxon>
        <taxon>Dimargaritales</taxon>
        <taxon>Dimargaritaceae</taxon>
        <taxon>Dimargaris</taxon>
    </lineage>
</organism>
<keyword evidence="2" id="KW-0805">Transcription regulation</keyword>
<dbReference type="OrthoDB" id="7680836at2759"/>
<dbReference type="InterPro" id="IPR040167">
    <property type="entry name" value="TF_CP2-like"/>
</dbReference>
<accession>A0A9W8EFQ6</accession>
<feature type="region of interest" description="Disordered" evidence="6">
    <location>
        <begin position="229"/>
        <end position="255"/>
    </location>
</feature>
<feature type="domain" description="Grh/CP2 DB" evidence="7">
    <location>
        <begin position="58"/>
        <end position="287"/>
    </location>
</feature>
<dbReference type="Pfam" id="PF25416">
    <property type="entry name" value="GRHL1_C"/>
    <property type="match status" value="1"/>
</dbReference>
<name>A0A9W8EFQ6_9FUNG</name>
<keyword evidence="5" id="KW-0539">Nucleus</keyword>
<dbReference type="InterPro" id="IPR007604">
    <property type="entry name" value="CP2"/>
</dbReference>
<evidence type="ECO:0000259" key="7">
    <source>
        <dbReference type="PROSITE" id="PS51968"/>
    </source>
</evidence>
<dbReference type="InterPro" id="IPR057520">
    <property type="entry name" value="GRHL1/CP2_C"/>
</dbReference>
<dbReference type="AlphaFoldDB" id="A0A9W8EFQ6"/>
<dbReference type="PANTHER" id="PTHR11037">
    <property type="entry name" value="TRANSCRIPTION FACTOR CP2"/>
    <property type="match status" value="1"/>
</dbReference>
<dbReference type="GO" id="GO:0005634">
    <property type="term" value="C:nucleus"/>
    <property type="evidence" value="ECO:0007669"/>
    <property type="project" value="UniProtKB-SubCell"/>
</dbReference>
<reference evidence="8" key="1">
    <citation type="submission" date="2022-07" db="EMBL/GenBank/DDBJ databases">
        <title>Phylogenomic reconstructions and comparative analyses of Kickxellomycotina fungi.</title>
        <authorList>
            <person name="Reynolds N.K."/>
            <person name="Stajich J.E."/>
            <person name="Barry K."/>
            <person name="Grigoriev I.V."/>
            <person name="Crous P."/>
            <person name="Smith M.E."/>
        </authorList>
    </citation>
    <scope>NUCLEOTIDE SEQUENCE</scope>
    <source>
        <strain evidence="8">RSA 567</strain>
    </source>
</reference>
<evidence type="ECO:0000313" key="9">
    <source>
        <dbReference type="Proteomes" id="UP001151582"/>
    </source>
</evidence>
<evidence type="ECO:0000313" key="8">
    <source>
        <dbReference type="EMBL" id="KAJ1984447.1"/>
    </source>
</evidence>
<dbReference type="PANTHER" id="PTHR11037:SF20">
    <property type="entry name" value="PROTEIN GRAINYHEAD"/>
    <property type="match status" value="1"/>
</dbReference>
<feature type="compositionally biased region" description="Basic and acidic residues" evidence="6">
    <location>
        <begin position="15"/>
        <end position="26"/>
    </location>
</feature>
<keyword evidence="9" id="KW-1185">Reference proteome</keyword>
<proteinExistence type="predicted"/>
<evidence type="ECO:0000256" key="5">
    <source>
        <dbReference type="ARBA" id="ARBA00023242"/>
    </source>
</evidence>
<dbReference type="EMBL" id="JANBQB010000019">
    <property type="protein sequence ID" value="KAJ1984447.1"/>
    <property type="molecule type" value="Genomic_DNA"/>
</dbReference>
<evidence type="ECO:0000256" key="2">
    <source>
        <dbReference type="ARBA" id="ARBA00023015"/>
    </source>
</evidence>